<evidence type="ECO:0000313" key="13">
    <source>
        <dbReference type="Proteomes" id="UP000827549"/>
    </source>
</evidence>
<feature type="domain" description="VTT" evidence="11">
    <location>
        <begin position="138"/>
        <end position="249"/>
    </location>
</feature>
<feature type="transmembrane region" description="Helical" evidence="10">
    <location>
        <begin position="221"/>
        <end position="242"/>
    </location>
</feature>
<organism evidence="12 13">
    <name type="scientific">Vanrija pseudolonga</name>
    <dbReference type="NCBI Taxonomy" id="143232"/>
    <lineage>
        <taxon>Eukaryota</taxon>
        <taxon>Fungi</taxon>
        <taxon>Dikarya</taxon>
        <taxon>Basidiomycota</taxon>
        <taxon>Agaricomycotina</taxon>
        <taxon>Tremellomycetes</taxon>
        <taxon>Trichosporonales</taxon>
        <taxon>Trichosporonaceae</taxon>
        <taxon>Vanrija</taxon>
    </lineage>
</organism>
<evidence type="ECO:0000259" key="11">
    <source>
        <dbReference type="Pfam" id="PF09335"/>
    </source>
</evidence>
<proteinExistence type="inferred from homology"/>
<evidence type="ECO:0000256" key="3">
    <source>
        <dbReference type="ARBA" id="ARBA00008640"/>
    </source>
</evidence>
<evidence type="ECO:0000256" key="1">
    <source>
        <dbReference type="ARBA" id="ARBA00002978"/>
    </source>
</evidence>
<comment type="function">
    <text evidence="1">Golgi membrane protein involved in vesicular trafficking and spindle migration.</text>
</comment>
<keyword evidence="9 10" id="KW-0472">Membrane</keyword>
<feature type="transmembrane region" description="Helical" evidence="10">
    <location>
        <begin position="155"/>
        <end position="177"/>
    </location>
</feature>
<feature type="transmembrane region" description="Helical" evidence="10">
    <location>
        <begin position="79"/>
        <end position="99"/>
    </location>
</feature>
<dbReference type="Pfam" id="PF09335">
    <property type="entry name" value="VTT_dom"/>
    <property type="match status" value="1"/>
</dbReference>
<evidence type="ECO:0000256" key="6">
    <source>
        <dbReference type="ARBA" id="ARBA00022692"/>
    </source>
</evidence>
<evidence type="ECO:0000256" key="8">
    <source>
        <dbReference type="ARBA" id="ARBA00023034"/>
    </source>
</evidence>
<evidence type="ECO:0000256" key="9">
    <source>
        <dbReference type="ARBA" id="ARBA00023136"/>
    </source>
</evidence>
<evidence type="ECO:0000256" key="7">
    <source>
        <dbReference type="ARBA" id="ARBA00022989"/>
    </source>
</evidence>
<evidence type="ECO:0000256" key="2">
    <source>
        <dbReference type="ARBA" id="ARBA00004653"/>
    </source>
</evidence>
<keyword evidence="13" id="KW-1185">Reference proteome</keyword>
<dbReference type="AlphaFoldDB" id="A0AAF0Y049"/>
<keyword evidence="6 10" id="KW-0812">Transmembrane</keyword>
<dbReference type="PANTHER" id="PTHR47549:SF2">
    <property type="entry name" value="GOLGI APPARATUS MEMBRANE PROTEIN TVP38"/>
    <property type="match status" value="1"/>
</dbReference>
<dbReference type="Proteomes" id="UP000827549">
    <property type="component" value="Chromosome 1"/>
</dbReference>
<protein>
    <recommendedName>
        <fullName evidence="4">Golgi apparatus membrane protein TVP38</fullName>
    </recommendedName>
    <alternativeName>
        <fullName evidence="5">Golgi apparatus membrane protein tvp38</fullName>
    </alternativeName>
</protein>
<keyword evidence="7 10" id="KW-1133">Transmembrane helix</keyword>
<evidence type="ECO:0000256" key="4">
    <source>
        <dbReference type="ARBA" id="ARBA00013533"/>
    </source>
</evidence>
<dbReference type="GO" id="GO:0000139">
    <property type="term" value="C:Golgi membrane"/>
    <property type="evidence" value="ECO:0007669"/>
    <property type="project" value="UniProtKB-SubCell"/>
</dbReference>
<evidence type="ECO:0000313" key="12">
    <source>
        <dbReference type="EMBL" id="WOO77525.1"/>
    </source>
</evidence>
<feature type="transmembrane region" description="Helical" evidence="10">
    <location>
        <begin position="120"/>
        <end position="149"/>
    </location>
</feature>
<sequence length="322" mass="36516">MVFKFQSYGAVVVPPIDARLFVADDNDSGIVHYDSSIASDTESEEERELTAVERVEYERGLLTWDRAKDWRFWVRWEWFGWYVLLGVIVLGVALVAVFHQDIVRTLLPFARRLRALKAGWLIPLALIVLLSFPPLFGNDIVLILCGVVWGVKGGFAIGAAGTIIGELGAFTMFRTCLRTRARRFARKSLNYACLARVVDEGGIFVAWVVRMSVIPTHMSTAIFAVCGLDTWQFFVALVLSLPKQFIAVYDVVMNKNSRPESKIISDVVLVLTICVALFAVWFVHRQMLRVRKRVFLEIREDLRRKGFREPPPPDESSFSTPA</sequence>
<dbReference type="GeneID" id="87804358"/>
<evidence type="ECO:0000256" key="10">
    <source>
        <dbReference type="SAM" id="Phobius"/>
    </source>
</evidence>
<dbReference type="PANTHER" id="PTHR47549">
    <property type="entry name" value="GOLGI APPARATUS MEMBRANE PROTEIN TVP38-RELATED"/>
    <property type="match status" value="1"/>
</dbReference>
<comment type="similarity">
    <text evidence="3">Belongs to the TVP38/TMEM64 family.</text>
</comment>
<dbReference type="InterPro" id="IPR051076">
    <property type="entry name" value="Golgi_membrane_TVP38/TMEM64"/>
</dbReference>
<dbReference type="EMBL" id="CP086714">
    <property type="protein sequence ID" value="WOO77525.1"/>
    <property type="molecule type" value="Genomic_DNA"/>
</dbReference>
<feature type="transmembrane region" description="Helical" evidence="10">
    <location>
        <begin position="263"/>
        <end position="283"/>
    </location>
</feature>
<name>A0AAF0Y049_9TREE</name>
<dbReference type="RefSeq" id="XP_062623557.1">
    <property type="nucleotide sequence ID" value="XM_062767573.1"/>
</dbReference>
<gene>
    <name evidence="12" type="primary">TVP38_6</name>
    <name evidence="12" type="ORF">LOC62_01G001101</name>
</gene>
<keyword evidence="8" id="KW-0333">Golgi apparatus</keyword>
<evidence type="ECO:0000256" key="5">
    <source>
        <dbReference type="ARBA" id="ARBA00020673"/>
    </source>
</evidence>
<dbReference type="InterPro" id="IPR032816">
    <property type="entry name" value="VTT_dom"/>
</dbReference>
<reference evidence="12" key="1">
    <citation type="submission" date="2023-10" db="EMBL/GenBank/DDBJ databases">
        <authorList>
            <person name="Noh H."/>
        </authorList>
    </citation>
    <scope>NUCLEOTIDE SEQUENCE</scope>
    <source>
        <strain evidence="12">DUCC4014</strain>
    </source>
</reference>
<comment type="subcellular location">
    <subcellularLocation>
        <location evidence="2">Golgi apparatus membrane</location>
        <topology evidence="2">Multi-pass membrane protein</topology>
    </subcellularLocation>
</comment>
<accession>A0AAF0Y049</accession>